<proteinExistence type="predicted"/>
<reference evidence="2" key="1">
    <citation type="submission" date="2016-11" db="UniProtKB">
        <authorList>
            <consortium name="WormBaseParasite"/>
        </authorList>
    </citation>
    <scope>IDENTIFICATION</scope>
</reference>
<accession>A0A1I8BGX1</accession>
<evidence type="ECO:0000313" key="2">
    <source>
        <dbReference type="WBParaSite" id="MhA1_Contig244.frz3.gene6"/>
    </source>
</evidence>
<organism evidence="1 2">
    <name type="scientific">Meloidogyne hapla</name>
    <name type="common">Root-knot nematode worm</name>
    <dbReference type="NCBI Taxonomy" id="6305"/>
    <lineage>
        <taxon>Eukaryota</taxon>
        <taxon>Metazoa</taxon>
        <taxon>Ecdysozoa</taxon>
        <taxon>Nematoda</taxon>
        <taxon>Chromadorea</taxon>
        <taxon>Rhabditida</taxon>
        <taxon>Tylenchina</taxon>
        <taxon>Tylenchomorpha</taxon>
        <taxon>Tylenchoidea</taxon>
        <taxon>Meloidogynidae</taxon>
        <taxon>Meloidogyninae</taxon>
        <taxon>Meloidogyne</taxon>
    </lineage>
</organism>
<evidence type="ECO:0000313" key="1">
    <source>
        <dbReference type="Proteomes" id="UP000095281"/>
    </source>
</evidence>
<dbReference type="AlphaFoldDB" id="A0A1I8BGX1"/>
<name>A0A1I8BGX1_MELHA</name>
<sequence length="102" mass="11775">MSRFRCSVPISWNRAITVCLFKTIEVKLISKPVALEFPKVRQAIVDGIKRRMIGWEDEVNLIIPTILDPYFKITLFPSERHGQYKDMLINAVQNLCTPSLIV</sequence>
<dbReference type="WBParaSite" id="MhA1_Contig244.frz3.gene6">
    <property type="protein sequence ID" value="MhA1_Contig244.frz3.gene6"/>
    <property type="gene ID" value="MhA1_Contig244.frz3.gene6"/>
</dbReference>
<dbReference type="Proteomes" id="UP000095281">
    <property type="component" value="Unplaced"/>
</dbReference>
<protein>
    <submittedName>
        <fullName evidence="2">Bromo domain-containing protein</fullName>
    </submittedName>
</protein>
<keyword evidence="1" id="KW-1185">Reference proteome</keyword>